<keyword evidence="2" id="KW-1133">Transmembrane helix</keyword>
<evidence type="ECO:0000256" key="2">
    <source>
        <dbReference type="SAM" id="Phobius"/>
    </source>
</evidence>
<gene>
    <name evidence="3" type="ORF">MNBD_NITROSPINAE03-1737</name>
</gene>
<reference evidence="3" key="1">
    <citation type="submission" date="2018-06" db="EMBL/GenBank/DDBJ databases">
        <authorList>
            <person name="Zhirakovskaya E."/>
        </authorList>
    </citation>
    <scope>NUCLEOTIDE SEQUENCE</scope>
</reference>
<dbReference type="AlphaFoldDB" id="A0A3B1C0V7"/>
<accession>A0A3B1C0V7</accession>
<feature type="region of interest" description="Disordered" evidence="1">
    <location>
        <begin position="229"/>
        <end position="255"/>
    </location>
</feature>
<feature type="transmembrane region" description="Helical" evidence="2">
    <location>
        <begin position="35"/>
        <end position="55"/>
    </location>
</feature>
<proteinExistence type="predicted"/>
<dbReference type="Gene3D" id="1.25.40.10">
    <property type="entry name" value="Tetratricopeptide repeat domain"/>
    <property type="match status" value="1"/>
</dbReference>
<name>A0A3B1C0V7_9ZZZZ</name>
<keyword evidence="2" id="KW-0472">Membrane</keyword>
<protein>
    <submittedName>
        <fullName evidence="3">Uncharacterized protein</fullName>
    </submittedName>
</protein>
<evidence type="ECO:0000313" key="3">
    <source>
        <dbReference type="EMBL" id="VAX17634.1"/>
    </source>
</evidence>
<dbReference type="InterPro" id="IPR011990">
    <property type="entry name" value="TPR-like_helical_dom_sf"/>
</dbReference>
<keyword evidence="2" id="KW-0812">Transmembrane</keyword>
<sequence length="255" mass="27665">MARYTKIVKKKDKTTGILDSTESAKTWAQHNLSTIALALGTALLIMAAGYGVAYYRQTSAMDAQTRLFEAANLREGDTTDRLRKVIERGGPDKVILQARLQLANHLFDNGKYKEAAEEYSRASTMSDKGTLLYDLAILGEAKSMARAGELSKAEAKYRELSDNATNYPKTDALLNLAFVQAGMGKKDEAIATFEKLKSEKTSAEPEAFFDNAIKNVREGKLAGVTEKAAISDGKKQDSDGAVTNLKIHESGSGGQ</sequence>
<organism evidence="3">
    <name type="scientific">hydrothermal vent metagenome</name>
    <dbReference type="NCBI Taxonomy" id="652676"/>
    <lineage>
        <taxon>unclassified sequences</taxon>
        <taxon>metagenomes</taxon>
        <taxon>ecological metagenomes</taxon>
    </lineage>
</organism>
<dbReference type="EMBL" id="UOGB01000090">
    <property type="protein sequence ID" value="VAX17634.1"/>
    <property type="molecule type" value="Genomic_DNA"/>
</dbReference>
<dbReference type="SUPFAM" id="SSF48452">
    <property type="entry name" value="TPR-like"/>
    <property type="match status" value="1"/>
</dbReference>
<evidence type="ECO:0000256" key="1">
    <source>
        <dbReference type="SAM" id="MobiDB-lite"/>
    </source>
</evidence>